<dbReference type="GO" id="GO:0000127">
    <property type="term" value="C:transcription factor TFIIIC complex"/>
    <property type="evidence" value="ECO:0007669"/>
    <property type="project" value="InterPro"/>
</dbReference>
<proteinExistence type="predicted"/>
<dbReference type="InterPro" id="IPR024761">
    <property type="entry name" value="TFIIIC_delta_N"/>
</dbReference>
<reference evidence="3 4" key="1">
    <citation type="journal article" date="2015" name="Environ. Microbiol.">
        <title>Metagenome sequence of Elaphomyces granulatus from sporocarp tissue reveals Ascomycota ectomycorrhizal fingerprints of genome expansion and a Proteobacteria-rich microbiome.</title>
        <authorList>
            <person name="Quandt C.A."/>
            <person name="Kohler A."/>
            <person name="Hesse C.N."/>
            <person name="Sharpton T.J."/>
            <person name="Martin F."/>
            <person name="Spatafora J.W."/>
        </authorList>
    </citation>
    <scope>NUCLEOTIDE SEQUENCE [LARGE SCALE GENOMIC DNA]</scope>
    <source>
        <strain evidence="3 4">OSC145934</strain>
    </source>
</reference>
<feature type="domain" description="Transcription factor IIIC 90kDa subunit N-terminal" evidence="1">
    <location>
        <begin position="19"/>
        <end position="514"/>
    </location>
</feature>
<dbReference type="EMBL" id="NPHW01006331">
    <property type="protein sequence ID" value="OXV05882.1"/>
    <property type="molecule type" value="Genomic_DNA"/>
</dbReference>
<protein>
    <recommendedName>
        <fullName evidence="5">Transcription factor IIIC putative zinc-finger domain-containing protein</fullName>
    </recommendedName>
</protein>
<dbReference type="Pfam" id="PF12657">
    <property type="entry name" value="TFIIIC_delta"/>
    <property type="match status" value="1"/>
</dbReference>
<keyword evidence="4" id="KW-1185">Reference proteome</keyword>
<dbReference type="InterPro" id="IPR044230">
    <property type="entry name" value="GTF3C4"/>
</dbReference>
<dbReference type="OrthoDB" id="6021743at2759"/>
<dbReference type="PANTHER" id="PTHR15496">
    <property type="entry name" value="GENERAL TRANSCRIPTION FACTOR 3C POLYPEPTIDE 4 FAMILY"/>
    <property type="match status" value="1"/>
</dbReference>
<gene>
    <name evidence="3" type="ORF">Egran_06351</name>
</gene>
<dbReference type="PANTHER" id="PTHR15496:SF2">
    <property type="entry name" value="GENERAL TRANSCRIPTION FACTOR 3C POLYPEPTIDE 4"/>
    <property type="match status" value="1"/>
</dbReference>
<feature type="domain" description="Transcription factor IIIC putative zinc-finger" evidence="2">
    <location>
        <begin position="627"/>
        <end position="724"/>
    </location>
</feature>
<evidence type="ECO:0000259" key="2">
    <source>
        <dbReference type="Pfam" id="PF12660"/>
    </source>
</evidence>
<name>A0A232LP32_9EURO</name>
<evidence type="ECO:0000313" key="3">
    <source>
        <dbReference type="EMBL" id="OXV05882.1"/>
    </source>
</evidence>
<organism evidence="3 4">
    <name type="scientific">Elaphomyces granulatus</name>
    <dbReference type="NCBI Taxonomy" id="519963"/>
    <lineage>
        <taxon>Eukaryota</taxon>
        <taxon>Fungi</taxon>
        <taxon>Dikarya</taxon>
        <taxon>Ascomycota</taxon>
        <taxon>Pezizomycotina</taxon>
        <taxon>Eurotiomycetes</taxon>
        <taxon>Eurotiomycetidae</taxon>
        <taxon>Eurotiales</taxon>
        <taxon>Elaphomycetaceae</taxon>
        <taxon>Elaphomyces</taxon>
    </lineage>
</organism>
<evidence type="ECO:0000259" key="1">
    <source>
        <dbReference type="Pfam" id="PF12657"/>
    </source>
</evidence>
<dbReference type="InterPro" id="IPR024764">
    <property type="entry name" value="TFIIIC_Znf"/>
</dbReference>
<accession>A0A232LP32</accession>
<comment type="caution">
    <text evidence="3">The sequence shown here is derived from an EMBL/GenBank/DDBJ whole genome shotgun (WGS) entry which is preliminary data.</text>
</comment>
<sequence length="731" mass="81330">MLDPVELQASPSCYNCLTWSTDGELAVAAGEYVHILTPRNASESPDSAGEKPAAPWHFTRLRVSMFTHKEWPKFMPQRRENFSIGPEQSISTVAALSWSSPGLAKYRRCLLAVLTSNLILSLYESVGLQGKWIRVAVVGHALQSHFSKSINNVGLRLRKSRVRSFTWCPPIKYRVSEDGNPPDPVSRWGLHILVVANDDNDLIFLLVRRRRDNQYTIDVLSVMSVHEPLDTNGNYPMIMKGSLFAAAVRSRFLLSHISCGPWISQSPPSADTLHSFVAMLAIIHGTKLKTIELNTSIRPANLEEVDSTSKVNVNAVERALPVSDCNLELVHFTGPLQWIFEARLQSISLVTGILTGRAVLTLSHETYARKTRKSGSVRFQQPLFSRVMLSSSVNADQGAYSRHWEPISAMTVTIGSVDEDATLHLGTAGAWGEEYSYPTLQEEGQILQPEWKTQLDDFLDRFDIDHDLGGLAVARVWGLAAYRGLVAAAFTMHPGDMVEYSTTVEERITIVFSSVTSERRRMDYASLGVPKFTKDKIREAQANVLEFNLRLAAELQHNDQWFEKLVYAAAVCVLVEHRTSRLVPLACKALERLSALSGVDLGDEISKCRIQTDSASVAAKSADQFGAPGADPFEKCDICDSGIEWYSSQEAQCAEGHMFVRCALTFLAIQDPVSSKFCSVCGAEYLDEETFGLSLEEPQEEGSRSQCRAVFEFFDTCIYCHGKFHDDILAR</sequence>
<dbReference type="AlphaFoldDB" id="A0A232LP32"/>
<dbReference type="Pfam" id="PF12660">
    <property type="entry name" value="zf-TFIIIC"/>
    <property type="match status" value="1"/>
</dbReference>
<dbReference type="GO" id="GO:0006384">
    <property type="term" value="P:transcription initiation at RNA polymerase III promoter"/>
    <property type="evidence" value="ECO:0007669"/>
    <property type="project" value="InterPro"/>
</dbReference>
<evidence type="ECO:0008006" key="5">
    <source>
        <dbReference type="Google" id="ProtNLM"/>
    </source>
</evidence>
<evidence type="ECO:0000313" key="4">
    <source>
        <dbReference type="Proteomes" id="UP000243515"/>
    </source>
</evidence>
<dbReference type="GO" id="GO:0004402">
    <property type="term" value="F:histone acetyltransferase activity"/>
    <property type="evidence" value="ECO:0007669"/>
    <property type="project" value="InterPro"/>
</dbReference>
<dbReference type="Proteomes" id="UP000243515">
    <property type="component" value="Unassembled WGS sequence"/>
</dbReference>